<organism evidence="2 3">
    <name type="scientific">Microctonus aethiopoides</name>
    <dbReference type="NCBI Taxonomy" id="144406"/>
    <lineage>
        <taxon>Eukaryota</taxon>
        <taxon>Metazoa</taxon>
        <taxon>Ecdysozoa</taxon>
        <taxon>Arthropoda</taxon>
        <taxon>Hexapoda</taxon>
        <taxon>Insecta</taxon>
        <taxon>Pterygota</taxon>
        <taxon>Neoptera</taxon>
        <taxon>Endopterygota</taxon>
        <taxon>Hymenoptera</taxon>
        <taxon>Apocrita</taxon>
        <taxon>Ichneumonoidea</taxon>
        <taxon>Braconidae</taxon>
        <taxon>Euphorinae</taxon>
        <taxon>Microctonus</taxon>
    </lineage>
</organism>
<keyword evidence="3" id="KW-1185">Reference proteome</keyword>
<protein>
    <submittedName>
        <fullName evidence="2">Uncharacterized protein</fullName>
    </submittedName>
</protein>
<feature type="region of interest" description="Disordered" evidence="1">
    <location>
        <begin position="1"/>
        <end position="69"/>
    </location>
</feature>
<feature type="compositionally biased region" description="Basic and acidic residues" evidence="1">
    <location>
        <begin position="1"/>
        <end position="28"/>
    </location>
</feature>
<evidence type="ECO:0000313" key="3">
    <source>
        <dbReference type="Proteomes" id="UP001168990"/>
    </source>
</evidence>
<comment type="caution">
    <text evidence="2">The sequence shown here is derived from an EMBL/GenBank/DDBJ whole genome shotgun (WGS) entry which is preliminary data.</text>
</comment>
<evidence type="ECO:0000256" key="1">
    <source>
        <dbReference type="SAM" id="MobiDB-lite"/>
    </source>
</evidence>
<feature type="compositionally biased region" description="Basic and acidic residues" evidence="1">
    <location>
        <begin position="55"/>
        <end position="69"/>
    </location>
</feature>
<reference evidence="2" key="2">
    <citation type="submission" date="2023-03" db="EMBL/GenBank/DDBJ databases">
        <authorList>
            <person name="Inwood S.N."/>
            <person name="Skelly J.G."/>
            <person name="Guhlin J."/>
            <person name="Harrop T.W.R."/>
            <person name="Goldson S.G."/>
            <person name="Dearden P.K."/>
        </authorList>
    </citation>
    <scope>NUCLEOTIDE SEQUENCE</scope>
    <source>
        <strain evidence="2">Irish</strain>
        <tissue evidence="2">Whole body</tissue>
    </source>
</reference>
<sequence length="135" mass="16032">MESKDDDKFEKNSSREEKISSHYDEISKQNRPSDPIKKPSLRKKNKYGQSIDAKPQYDRDFPHIKPFKEPDCEEFMRKKKEKEIEDKLKKKNKKISIDPIAFKSTIDPYFDPAGSKRQLRARKMKKKIARSAKKN</sequence>
<dbReference type="Proteomes" id="UP001168990">
    <property type="component" value="Unassembled WGS sequence"/>
</dbReference>
<reference evidence="2" key="1">
    <citation type="journal article" date="2023" name="bioRxiv">
        <title>Scaffold-level genome assemblies of two parasitoid biocontrol wasps reveal the parthenogenesis mechanism and an associated novel virus.</title>
        <authorList>
            <person name="Inwood S."/>
            <person name="Skelly J."/>
            <person name="Guhlin J."/>
            <person name="Harrop T."/>
            <person name="Goldson S."/>
            <person name="Dearden P."/>
        </authorList>
    </citation>
    <scope>NUCLEOTIDE SEQUENCE</scope>
    <source>
        <strain evidence="2">Irish</strain>
        <tissue evidence="2">Whole body</tissue>
    </source>
</reference>
<accession>A0AA39F0K2</accession>
<dbReference type="AlphaFoldDB" id="A0AA39F0K2"/>
<proteinExistence type="predicted"/>
<dbReference type="EMBL" id="JAQQBS010001423">
    <property type="protein sequence ID" value="KAK0159975.1"/>
    <property type="molecule type" value="Genomic_DNA"/>
</dbReference>
<name>A0AA39F0K2_9HYME</name>
<evidence type="ECO:0000313" key="2">
    <source>
        <dbReference type="EMBL" id="KAK0159975.1"/>
    </source>
</evidence>
<gene>
    <name evidence="2" type="ORF">PV328_007429</name>
</gene>